<dbReference type="EMBL" id="GG745382">
    <property type="protein sequence ID" value="KNE72678.1"/>
    <property type="molecule type" value="Genomic_DNA"/>
</dbReference>
<dbReference type="GO" id="GO:0032467">
    <property type="term" value="P:positive regulation of cytokinesis"/>
    <property type="evidence" value="ECO:0007669"/>
    <property type="project" value="InterPro"/>
</dbReference>
<feature type="compositionally biased region" description="Basic and acidic residues" evidence="1">
    <location>
        <begin position="111"/>
        <end position="127"/>
    </location>
</feature>
<dbReference type="GO" id="GO:0000922">
    <property type="term" value="C:spindle pole"/>
    <property type="evidence" value="ECO:0007669"/>
    <property type="project" value="InterPro"/>
</dbReference>
<dbReference type="PANTHER" id="PTHR21616:SF2">
    <property type="entry name" value="CENTROSOME AND SPINDLE POLE-ASSOCIATED PROTEIN 1"/>
    <property type="match status" value="1"/>
</dbReference>
<dbReference type="VEuPathDB" id="FungiDB:AMAG_20500"/>
<reference evidence="3" key="2">
    <citation type="submission" date="2009-11" db="EMBL/GenBank/DDBJ databases">
        <title>The Genome Sequence of Allomyces macrogynus strain ATCC 38327.</title>
        <authorList>
            <consortium name="The Broad Institute Genome Sequencing Platform"/>
            <person name="Russ C."/>
            <person name="Cuomo C."/>
            <person name="Shea T."/>
            <person name="Young S.K."/>
            <person name="Zeng Q."/>
            <person name="Koehrsen M."/>
            <person name="Haas B."/>
            <person name="Borodovsky M."/>
            <person name="Guigo R."/>
            <person name="Alvarado L."/>
            <person name="Berlin A."/>
            <person name="Borenstein D."/>
            <person name="Chen Z."/>
            <person name="Engels R."/>
            <person name="Freedman E."/>
            <person name="Gellesch M."/>
            <person name="Goldberg J."/>
            <person name="Griggs A."/>
            <person name="Gujja S."/>
            <person name="Heiman D."/>
            <person name="Hepburn T."/>
            <person name="Howarth C."/>
            <person name="Jen D."/>
            <person name="Larson L."/>
            <person name="Lewis B."/>
            <person name="Mehta T."/>
            <person name="Park D."/>
            <person name="Pearson M."/>
            <person name="Roberts A."/>
            <person name="Saif S."/>
            <person name="Shenoy N."/>
            <person name="Sisk P."/>
            <person name="Stolte C."/>
            <person name="Sykes S."/>
            <person name="Walk T."/>
            <person name="White J."/>
            <person name="Yandava C."/>
            <person name="Burger G."/>
            <person name="Gray M.W."/>
            <person name="Holland P.W.H."/>
            <person name="King N."/>
            <person name="Lang F.B.F."/>
            <person name="Roger A.J."/>
            <person name="Ruiz-Trillo I."/>
            <person name="Lander E."/>
            <person name="Nusbaum C."/>
        </authorList>
    </citation>
    <scope>NUCLEOTIDE SEQUENCE [LARGE SCALE GENOMIC DNA]</scope>
    <source>
        <strain evidence="3">ATCC 38327</strain>
    </source>
</reference>
<dbReference type="STRING" id="578462.A0A0L0TCQ3"/>
<feature type="region of interest" description="Disordered" evidence="1">
    <location>
        <begin position="84"/>
        <end position="140"/>
    </location>
</feature>
<name>A0A0L0TCQ3_ALLM3</name>
<feature type="compositionally biased region" description="Basic residues" evidence="1">
    <location>
        <begin position="128"/>
        <end position="137"/>
    </location>
</feature>
<dbReference type="InterPro" id="IPR026708">
    <property type="entry name" value="CSPP1"/>
</dbReference>
<sequence length="342" mass="36640">MTSSDTLPWLRDDARAKQTAQQKLQDALKEQIAAKERAKAEELARQQREEAAELARLQAEQEELKRKHELEMEADRVREEAEAAAKIKGKAKPAATADTARPAAAAAAVVDPKEEAMRSKAEEEALKRRNKHVRARAGTKVPVKAIERGVARAPSTTLRRRASQVALVTDRAQSPPLPAVTAAAAATGMGRSAASTPAPPLVAAHAARSAAPTPAPPASDVVDRLQALRAELEREQRRVERDLQQGPTAAAVPPGQGVARTGRTVRRPWSEAASLAAGSQFVPGPSAGWDEQEPAAAAERSHRPLSRGSTLNLDYIETVNAARMARLRALEQMNAGDLSMAR</sequence>
<gene>
    <name evidence="2" type="ORF">AMAG_20500</name>
</gene>
<evidence type="ECO:0000256" key="1">
    <source>
        <dbReference type="SAM" id="MobiDB-lite"/>
    </source>
</evidence>
<proteinExistence type="predicted"/>
<dbReference type="Proteomes" id="UP000054350">
    <property type="component" value="Unassembled WGS sequence"/>
</dbReference>
<protein>
    <submittedName>
        <fullName evidence="2">Uncharacterized protein</fullName>
    </submittedName>
</protein>
<dbReference type="eggNOG" id="ENOG502R9K5">
    <property type="taxonomic scope" value="Eukaryota"/>
</dbReference>
<organism evidence="2 3">
    <name type="scientific">Allomyces macrogynus (strain ATCC 38327)</name>
    <name type="common">Allomyces javanicus var. macrogynus</name>
    <dbReference type="NCBI Taxonomy" id="578462"/>
    <lineage>
        <taxon>Eukaryota</taxon>
        <taxon>Fungi</taxon>
        <taxon>Fungi incertae sedis</taxon>
        <taxon>Blastocladiomycota</taxon>
        <taxon>Blastocladiomycetes</taxon>
        <taxon>Blastocladiales</taxon>
        <taxon>Blastocladiaceae</taxon>
        <taxon>Allomyces</taxon>
    </lineage>
</organism>
<feature type="compositionally biased region" description="Low complexity" evidence="1">
    <location>
        <begin position="92"/>
        <end position="110"/>
    </location>
</feature>
<feature type="region of interest" description="Disordered" evidence="1">
    <location>
        <begin position="279"/>
        <end position="305"/>
    </location>
</feature>
<feature type="region of interest" description="Disordered" evidence="1">
    <location>
        <begin position="239"/>
        <end position="261"/>
    </location>
</feature>
<feature type="region of interest" description="Disordered" evidence="1">
    <location>
        <begin position="1"/>
        <end position="22"/>
    </location>
</feature>
<reference evidence="2 3" key="1">
    <citation type="submission" date="2009-11" db="EMBL/GenBank/DDBJ databases">
        <title>Annotation of Allomyces macrogynus ATCC 38327.</title>
        <authorList>
            <consortium name="The Broad Institute Genome Sequencing Platform"/>
            <person name="Russ C."/>
            <person name="Cuomo C."/>
            <person name="Burger G."/>
            <person name="Gray M.W."/>
            <person name="Holland P.W.H."/>
            <person name="King N."/>
            <person name="Lang F.B.F."/>
            <person name="Roger A.J."/>
            <person name="Ruiz-Trillo I."/>
            <person name="Young S.K."/>
            <person name="Zeng Q."/>
            <person name="Gargeya S."/>
            <person name="Fitzgerald M."/>
            <person name="Haas B."/>
            <person name="Abouelleil A."/>
            <person name="Alvarado L."/>
            <person name="Arachchi H.M."/>
            <person name="Berlin A."/>
            <person name="Chapman S.B."/>
            <person name="Gearin G."/>
            <person name="Goldberg J."/>
            <person name="Griggs A."/>
            <person name="Gujja S."/>
            <person name="Hansen M."/>
            <person name="Heiman D."/>
            <person name="Howarth C."/>
            <person name="Larimer J."/>
            <person name="Lui A."/>
            <person name="MacDonald P.J.P."/>
            <person name="McCowen C."/>
            <person name="Montmayeur A."/>
            <person name="Murphy C."/>
            <person name="Neiman D."/>
            <person name="Pearson M."/>
            <person name="Priest M."/>
            <person name="Roberts A."/>
            <person name="Saif S."/>
            <person name="Shea T."/>
            <person name="Sisk P."/>
            <person name="Stolte C."/>
            <person name="Sykes S."/>
            <person name="Wortman J."/>
            <person name="Nusbaum C."/>
            <person name="Birren B."/>
        </authorList>
    </citation>
    <scope>NUCLEOTIDE SEQUENCE [LARGE SCALE GENOMIC DNA]</scope>
    <source>
        <strain evidence="2 3">ATCC 38327</strain>
    </source>
</reference>
<dbReference type="AlphaFoldDB" id="A0A0L0TCQ3"/>
<accession>A0A0L0TCQ3</accession>
<keyword evidence="3" id="KW-1185">Reference proteome</keyword>
<dbReference type="GO" id="GO:0005874">
    <property type="term" value="C:microtubule"/>
    <property type="evidence" value="ECO:0007669"/>
    <property type="project" value="InterPro"/>
</dbReference>
<dbReference type="PANTHER" id="PTHR21616">
    <property type="entry name" value="CENTROSOME SPINDLE POLE ASSOCIATED PROTEIN"/>
    <property type="match status" value="1"/>
</dbReference>
<evidence type="ECO:0000313" key="2">
    <source>
        <dbReference type="EMBL" id="KNE72678.1"/>
    </source>
</evidence>
<evidence type="ECO:0000313" key="3">
    <source>
        <dbReference type="Proteomes" id="UP000054350"/>
    </source>
</evidence>